<proteinExistence type="predicted"/>
<evidence type="ECO:0000313" key="3">
    <source>
        <dbReference type="Proteomes" id="UP000256952"/>
    </source>
</evidence>
<geneLocation type="plasmid" evidence="2">
    <name>I</name>
</geneLocation>
<evidence type="ECO:0000313" key="2">
    <source>
        <dbReference type="EMBL" id="SPD48958.1"/>
    </source>
</evidence>
<organism evidence="2">
    <name type="scientific">Cupriavidus taiwanensis</name>
    <dbReference type="NCBI Taxonomy" id="164546"/>
    <lineage>
        <taxon>Bacteria</taxon>
        <taxon>Pseudomonadati</taxon>
        <taxon>Pseudomonadota</taxon>
        <taxon>Betaproteobacteria</taxon>
        <taxon>Burkholderiales</taxon>
        <taxon>Burkholderiaceae</taxon>
        <taxon>Cupriavidus</taxon>
    </lineage>
</organism>
<sequence length="26" mass="3020">MDKWDTKEAVQLKAVKGMIDRLSSIR</sequence>
<protein>
    <submittedName>
        <fullName evidence="2">Uncharacterized protein</fullName>
    </submittedName>
</protein>
<gene>
    <name evidence="2" type="ORF">CBM2612_P0303</name>
    <name evidence="1" type="ORF">CBM2613_U50002</name>
</gene>
<dbReference type="EMBL" id="OFTH01000056">
    <property type="protein sequence ID" value="SOZ75435.1"/>
    <property type="molecule type" value="Genomic_DNA"/>
</dbReference>
<name>A0A375HDJ8_9BURK</name>
<dbReference type="AlphaFoldDB" id="A0A375HDJ8"/>
<evidence type="ECO:0000313" key="1">
    <source>
        <dbReference type="EMBL" id="SOZ75435.1"/>
    </source>
</evidence>
<reference evidence="2 3" key="1">
    <citation type="submission" date="2018-01" db="EMBL/GenBank/DDBJ databases">
        <authorList>
            <person name="Gaut B.S."/>
            <person name="Morton B.R."/>
            <person name="Clegg M.T."/>
            <person name="Duvall M.R."/>
        </authorList>
    </citation>
    <scope>NUCLEOTIDE SEQUENCE</scope>
    <source>
        <strain evidence="2">Cupriavidus taiwanensis STM 8555</strain>
        <plasmid evidence="2">I</plasmid>
    </source>
</reference>
<dbReference type="EMBL" id="LT984809">
    <property type="protein sequence ID" value="SPD48958.1"/>
    <property type="molecule type" value="Genomic_DNA"/>
</dbReference>
<reference evidence="1" key="2">
    <citation type="submission" date="2018-01" db="EMBL/GenBank/DDBJ databases">
        <authorList>
            <person name="Clerissi C."/>
        </authorList>
    </citation>
    <scope>NUCLEOTIDE SEQUENCE</scope>
    <source>
        <strain evidence="1">Cupriavidus taiwanensis STM 8556</strain>
    </source>
</reference>
<keyword evidence="2" id="KW-0614">Plasmid</keyword>
<accession>A0A375HDJ8</accession>
<dbReference type="Proteomes" id="UP000256952">
    <property type="component" value="Unassembled WGS sequence"/>
</dbReference>